<protein>
    <submittedName>
        <fullName evidence="2">Uncharacterized protein</fullName>
    </submittedName>
</protein>
<feature type="non-terminal residue" evidence="2">
    <location>
        <position position="255"/>
    </location>
</feature>
<accession>A0ABP0SYW9</accession>
<evidence type="ECO:0000256" key="1">
    <source>
        <dbReference type="SAM" id="MobiDB-lite"/>
    </source>
</evidence>
<evidence type="ECO:0000313" key="2">
    <source>
        <dbReference type="EMBL" id="CAK9117391.1"/>
    </source>
</evidence>
<proteinExistence type="predicted"/>
<evidence type="ECO:0000313" key="3">
    <source>
        <dbReference type="Proteomes" id="UP001642484"/>
    </source>
</evidence>
<name>A0ABP0SYW9_9DINO</name>
<organism evidence="2 3">
    <name type="scientific">Durusdinium trenchii</name>
    <dbReference type="NCBI Taxonomy" id="1381693"/>
    <lineage>
        <taxon>Eukaryota</taxon>
        <taxon>Sar</taxon>
        <taxon>Alveolata</taxon>
        <taxon>Dinophyceae</taxon>
        <taxon>Suessiales</taxon>
        <taxon>Symbiodiniaceae</taxon>
        <taxon>Durusdinium</taxon>
    </lineage>
</organism>
<sequence>AEVDKKDQMPAIRPDSQTTLILGEESQEEREDVQSVSRLSRSLSWSREEMLTDMLFQEFPDEGLMIGDQELADFVRRYFMCKKPDPDFIAIGYENAEEVRGLAAHAIDLLQKAHDSVAVSNKVLQQTTSAIKVMKEKLSMTMGQWIESVKEKTITQSDFEAKKSAGEKWLQDSADTAWCENKLSLDECTEAKEAAVDANMSVWHLAKPVIKPPETVDVDMTAKEVADSLDEELAKSLAALGLPHDGNPYAVEAAK</sequence>
<dbReference type="Proteomes" id="UP001642484">
    <property type="component" value="Unassembled WGS sequence"/>
</dbReference>
<feature type="non-terminal residue" evidence="2">
    <location>
        <position position="1"/>
    </location>
</feature>
<reference evidence="2 3" key="1">
    <citation type="submission" date="2024-02" db="EMBL/GenBank/DDBJ databases">
        <authorList>
            <person name="Chen Y."/>
            <person name="Shah S."/>
            <person name="Dougan E. K."/>
            <person name="Thang M."/>
            <person name="Chan C."/>
        </authorList>
    </citation>
    <scope>NUCLEOTIDE SEQUENCE [LARGE SCALE GENOMIC DNA]</scope>
</reference>
<keyword evidence="3" id="KW-1185">Reference proteome</keyword>
<dbReference type="EMBL" id="CAXAMN010028684">
    <property type="protein sequence ID" value="CAK9117391.1"/>
    <property type="molecule type" value="Genomic_DNA"/>
</dbReference>
<feature type="region of interest" description="Disordered" evidence="1">
    <location>
        <begin position="1"/>
        <end position="34"/>
    </location>
</feature>
<gene>
    <name evidence="2" type="ORF">CCMP2556_LOCUS54728</name>
</gene>
<comment type="caution">
    <text evidence="2">The sequence shown here is derived from an EMBL/GenBank/DDBJ whole genome shotgun (WGS) entry which is preliminary data.</text>
</comment>